<evidence type="ECO:0000313" key="1">
    <source>
        <dbReference type="EMBL" id="JAH90532.1"/>
    </source>
</evidence>
<organism evidence="1">
    <name type="scientific">Anguilla anguilla</name>
    <name type="common">European freshwater eel</name>
    <name type="synonym">Muraena anguilla</name>
    <dbReference type="NCBI Taxonomy" id="7936"/>
    <lineage>
        <taxon>Eukaryota</taxon>
        <taxon>Metazoa</taxon>
        <taxon>Chordata</taxon>
        <taxon>Craniata</taxon>
        <taxon>Vertebrata</taxon>
        <taxon>Euteleostomi</taxon>
        <taxon>Actinopterygii</taxon>
        <taxon>Neopterygii</taxon>
        <taxon>Teleostei</taxon>
        <taxon>Anguilliformes</taxon>
        <taxon>Anguillidae</taxon>
        <taxon>Anguilla</taxon>
    </lineage>
</organism>
<protein>
    <submittedName>
        <fullName evidence="1">Uncharacterized protein</fullName>
    </submittedName>
</protein>
<accession>A0A0E9WJK5</accession>
<proteinExistence type="predicted"/>
<dbReference type="AlphaFoldDB" id="A0A0E9WJK5"/>
<name>A0A0E9WJK5_ANGAN</name>
<reference evidence="1" key="2">
    <citation type="journal article" date="2015" name="Fish Shellfish Immunol.">
        <title>Early steps in the European eel (Anguilla anguilla)-Vibrio vulnificus interaction in the gills: Role of the RtxA13 toxin.</title>
        <authorList>
            <person name="Callol A."/>
            <person name="Pajuelo D."/>
            <person name="Ebbesson L."/>
            <person name="Teles M."/>
            <person name="MacKenzie S."/>
            <person name="Amaro C."/>
        </authorList>
    </citation>
    <scope>NUCLEOTIDE SEQUENCE</scope>
</reference>
<reference evidence="1" key="1">
    <citation type="submission" date="2014-11" db="EMBL/GenBank/DDBJ databases">
        <authorList>
            <person name="Amaro Gonzalez C."/>
        </authorList>
    </citation>
    <scope>NUCLEOTIDE SEQUENCE</scope>
</reference>
<dbReference type="EMBL" id="GBXM01018045">
    <property type="protein sequence ID" value="JAH90532.1"/>
    <property type="molecule type" value="Transcribed_RNA"/>
</dbReference>
<sequence length="69" mass="8564">MLSYMHSTTLHSVKLWFFFIFSQLYQNNLNISKMFRRIYEAKFCDAQKFTYKCTGHQTEERNFYHSEEF</sequence>